<feature type="region of interest" description="Disordered" evidence="7">
    <location>
        <begin position="109"/>
        <end position="160"/>
    </location>
</feature>
<dbReference type="InterPro" id="IPR015495">
    <property type="entry name" value="Myb_TF_plants"/>
</dbReference>
<dbReference type="InterPro" id="IPR017930">
    <property type="entry name" value="Myb_dom"/>
</dbReference>
<accession>A0AAV8RUU7</accession>
<dbReference type="PANTHER" id="PTHR10641:SF1346">
    <property type="entry name" value="TRANSCRIPTION FACTOR MYB14"/>
    <property type="match status" value="1"/>
</dbReference>
<dbReference type="GO" id="GO:0005634">
    <property type="term" value="C:nucleus"/>
    <property type="evidence" value="ECO:0007669"/>
    <property type="project" value="UniProtKB-SubCell"/>
</dbReference>
<evidence type="ECO:0000256" key="5">
    <source>
        <dbReference type="ARBA" id="ARBA00023163"/>
    </source>
</evidence>
<evidence type="ECO:0000256" key="4">
    <source>
        <dbReference type="ARBA" id="ARBA00023125"/>
    </source>
</evidence>
<name>A0AAV8RUU7_ENSVE</name>
<feature type="region of interest" description="Disordered" evidence="7">
    <location>
        <begin position="174"/>
        <end position="200"/>
    </location>
</feature>
<keyword evidence="5" id="KW-0804">Transcription</keyword>
<dbReference type="EMBL" id="JAQQAF010000001">
    <property type="protein sequence ID" value="KAJ8511322.1"/>
    <property type="molecule type" value="Genomic_DNA"/>
</dbReference>
<feature type="domain" description="HTH myb-type" evidence="9">
    <location>
        <begin position="9"/>
        <end position="61"/>
    </location>
</feature>
<sequence>MGRAPCCEKVGLRRGAWSAEEDRILVEYIQRHGHGNWRAMPKKAGLLRCGKSCRLRWTNYLRPDIRRGSFTTEEEDTIISLHEKLGNKWSAIAASLPGRTDNEIKNVWHTHLKKRMDPKEATQASKKRRRRKKKKRDAKNESEPERVNPQADADPGNPRCDVIEVSVEESYSGFSSAATTDSSAVSGDVTSSNMEAREEESYDSKEVAVIDESFWLDEAFSIDISTESMTLAPLEVPTSAAGAAVGEESLSSFSSTTGDDMDFWLKVFMEAEHLEDLPRINPADVQLI</sequence>
<evidence type="ECO:0000256" key="6">
    <source>
        <dbReference type="ARBA" id="ARBA00023242"/>
    </source>
</evidence>
<evidence type="ECO:0000256" key="1">
    <source>
        <dbReference type="ARBA" id="ARBA00004123"/>
    </source>
</evidence>
<dbReference type="AlphaFoldDB" id="A0AAV8RUU7"/>
<evidence type="ECO:0000313" key="10">
    <source>
        <dbReference type="EMBL" id="KAJ8511322.1"/>
    </source>
</evidence>
<dbReference type="InterPro" id="IPR001005">
    <property type="entry name" value="SANT/Myb"/>
</dbReference>
<reference evidence="10 11" key="1">
    <citation type="submission" date="2022-12" db="EMBL/GenBank/DDBJ databases">
        <title>Chromosome-scale assembly of the Ensete ventricosum genome.</title>
        <authorList>
            <person name="Dussert Y."/>
            <person name="Stocks J."/>
            <person name="Wendawek A."/>
            <person name="Woldeyes F."/>
            <person name="Nichols R.A."/>
            <person name="Borrell J.S."/>
        </authorList>
    </citation>
    <scope>NUCLEOTIDE SEQUENCE [LARGE SCALE GENOMIC DNA]</scope>
    <source>
        <strain evidence="11">cv. Maze</strain>
        <tissue evidence="10">Seeds</tissue>
    </source>
</reference>
<comment type="subcellular location">
    <subcellularLocation>
        <location evidence="1">Nucleus</location>
    </subcellularLocation>
</comment>
<proteinExistence type="predicted"/>
<feature type="domain" description="Myb-like" evidence="8">
    <location>
        <begin position="9"/>
        <end position="61"/>
    </location>
</feature>
<dbReference type="PANTHER" id="PTHR10641">
    <property type="entry name" value="MYB FAMILY TRANSCRIPTION FACTOR"/>
    <property type="match status" value="1"/>
</dbReference>
<evidence type="ECO:0000259" key="9">
    <source>
        <dbReference type="PROSITE" id="PS51294"/>
    </source>
</evidence>
<evidence type="ECO:0000256" key="7">
    <source>
        <dbReference type="SAM" id="MobiDB-lite"/>
    </source>
</evidence>
<dbReference type="GO" id="GO:0003677">
    <property type="term" value="F:DNA binding"/>
    <property type="evidence" value="ECO:0007669"/>
    <property type="project" value="UniProtKB-KW"/>
</dbReference>
<keyword evidence="4" id="KW-0238">DNA-binding</keyword>
<feature type="domain" description="HTH myb-type" evidence="9">
    <location>
        <begin position="62"/>
        <end position="116"/>
    </location>
</feature>
<dbReference type="PROSITE" id="PS50090">
    <property type="entry name" value="MYB_LIKE"/>
    <property type="match status" value="2"/>
</dbReference>
<evidence type="ECO:0000313" key="11">
    <source>
        <dbReference type="Proteomes" id="UP001222027"/>
    </source>
</evidence>
<dbReference type="PROSITE" id="PS51294">
    <property type="entry name" value="HTH_MYB"/>
    <property type="match status" value="2"/>
</dbReference>
<comment type="caution">
    <text evidence="10">The sequence shown here is derived from an EMBL/GenBank/DDBJ whole genome shotgun (WGS) entry which is preliminary data.</text>
</comment>
<gene>
    <name evidence="10" type="ORF">OPV22_001756</name>
</gene>
<evidence type="ECO:0000256" key="3">
    <source>
        <dbReference type="ARBA" id="ARBA00023015"/>
    </source>
</evidence>
<keyword evidence="11" id="KW-1185">Reference proteome</keyword>
<organism evidence="10 11">
    <name type="scientific">Ensete ventricosum</name>
    <name type="common">Abyssinian banana</name>
    <name type="synonym">Musa ensete</name>
    <dbReference type="NCBI Taxonomy" id="4639"/>
    <lineage>
        <taxon>Eukaryota</taxon>
        <taxon>Viridiplantae</taxon>
        <taxon>Streptophyta</taxon>
        <taxon>Embryophyta</taxon>
        <taxon>Tracheophyta</taxon>
        <taxon>Spermatophyta</taxon>
        <taxon>Magnoliopsida</taxon>
        <taxon>Liliopsida</taxon>
        <taxon>Zingiberales</taxon>
        <taxon>Musaceae</taxon>
        <taxon>Ensete</taxon>
    </lineage>
</organism>
<keyword evidence="3" id="KW-0805">Transcription regulation</keyword>
<dbReference type="CDD" id="cd00167">
    <property type="entry name" value="SANT"/>
    <property type="match status" value="2"/>
</dbReference>
<feature type="compositionally biased region" description="Basic residues" evidence="7">
    <location>
        <begin position="125"/>
        <end position="137"/>
    </location>
</feature>
<dbReference type="Gene3D" id="1.10.10.60">
    <property type="entry name" value="Homeodomain-like"/>
    <property type="match status" value="2"/>
</dbReference>
<feature type="domain" description="Myb-like" evidence="8">
    <location>
        <begin position="62"/>
        <end position="112"/>
    </location>
</feature>
<dbReference type="Pfam" id="PF00249">
    <property type="entry name" value="Myb_DNA-binding"/>
    <property type="match status" value="2"/>
</dbReference>
<feature type="compositionally biased region" description="Low complexity" evidence="7">
    <location>
        <begin position="174"/>
        <end position="188"/>
    </location>
</feature>
<protein>
    <submittedName>
        <fullName evidence="10">Uncharacterized protein</fullName>
    </submittedName>
</protein>
<dbReference type="Proteomes" id="UP001222027">
    <property type="component" value="Unassembled WGS sequence"/>
</dbReference>
<dbReference type="SMART" id="SM00717">
    <property type="entry name" value="SANT"/>
    <property type="match status" value="2"/>
</dbReference>
<keyword evidence="2" id="KW-0677">Repeat</keyword>
<keyword evidence="6" id="KW-0539">Nucleus</keyword>
<dbReference type="SUPFAM" id="SSF46689">
    <property type="entry name" value="Homeodomain-like"/>
    <property type="match status" value="1"/>
</dbReference>
<evidence type="ECO:0000259" key="8">
    <source>
        <dbReference type="PROSITE" id="PS50090"/>
    </source>
</evidence>
<dbReference type="FunFam" id="1.10.10.60:FF:000001">
    <property type="entry name" value="MYB-related transcription factor"/>
    <property type="match status" value="1"/>
</dbReference>
<evidence type="ECO:0000256" key="2">
    <source>
        <dbReference type="ARBA" id="ARBA00022737"/>
    </source>
</evidence>
<dbReference type="InterPro" id="IPR009057">
    <property type="entry name" value="Homeodomain-like_sf"/>
</dbReference>